<dbReference type="AlphaFoldDB" id="W0RBH6"/>
<name>W0RBH6_9BACT</name>
<gene>
    <name evidence="2" type="ORF">J421_0128</name>
</gene>
<dbReference type="EMBL" id="CP007128">
    <property type="protein sequence ID" value="AHG87665.1"/>
    <property type="molecule type" value="Genomic_DNA"/>
</dbReference>
<dbReference type="InParanoid" id="W0RBH6"/>
<dbReference type="HOGENOM" id="CLU_009583_14_2_0"/>
<dbReference type="Pfam" id="PF00534">
    <property type="entry name" value="Glycos_transf_1"/>
    <property type="match status" value="1"/>
</dbReference>
<dbReference type="Gene3D" id="3.40.50.2000">
    <property type="entry name" value="Glycogen Phosphorylase B"/>
    <property type="match status" value="2"/>
</dbReference>
<dbReference type="InterPro" id="IPR001296">
    <property type="entry name" value="Glyco_trans_1"/>
</dbReference>
<dbReference type="RefSeq" id="WP_025409222.1">
    <property type="nucleotide sequence ID" value="NZ_CP007128.1"/>
</dbReference>
<dbReference type="PANTHER" id="PTHR45947">
    <property type="entry name" value="SULFOQUINOVOSYL TRANSFERASE SQD2"/>
    <property type="match status" value="1"/>
</dbReference>
<organism evidence="2 3">
    <name type="scientific">Gemmatirosa kalamazoonensis</name>
    <dbReference type="NCBI Taxonomy" id="861299"/>
    <lineage>
        <taxon>Bacteria</taxon>
        <taxon>Pseudomonadati</taxon>
        <taxon>Gemmatimonadota</taxon>
        <taxon>Gemmatimonadia</taxon>
        <taxon>Gemmatimonadales</taxon>
        <taxon>Gemmatimonadaceae</taxon>
        <taxon>Gemmatirosa</taxon>
    </lineage>
</organism>
<dbReference type="PANTHER" id="PTHR45947:SF3">
    <property type="entry name" value="SULFOQUINOVOSYL TRANSFERASE SQD2"/>
    <property type="match status" value="1"/>
</dbReference>
<dbReference type="STRING" id="861299.J421_0128"/>
<dbReference type="Proteomes" id="UP000019151">
    <property type="component" value="Chromosome"/>
</dbReference>
<sequence length="421" mass="45849">MLGILIPEFPTQTHIFFWREISEFRRLGVPVRVLSTRRPATDACRHAFASDATAETHYVFPPRWARAAATLAARPLRTLAGVRYILGLRETPLRKRMKYLGLIPCAADLLAVVTADEIRHIHAHSCADAAHVVALCRLLGGPTYSLTLHGDLPVYGTDHASKMAEASCVTCAGPHLKTQIVERVGLPADRVMPTWMGLDTDHFHDAARRAFDAGRLHMVTVARLDACKGHRHALAAMARAVERGVDVRYTLVGEGPERAEIEALVRRLDLEGRVELLGTCGESRVLEVLHDADVFVLPSVGFGEAAPVSLMEAMACGLPVVSSIIGSTPVMVDDGAEGVLTAQGDERAIEEAVCRLARDTDLRRRMGAAARARAVRQFGVRDATIRVARFIERHAAVRLLPPERVDPVPDRAAALQPSLAS</sequence>
<evidence type="ECO:0000313" key="3">
    <source>
        <dbReference type="Proteomes" id="UP000019151"/>
    </source>
</evidence>
<dbReference type="eggNOG" id="COG0438">
    <property type="taxonomic scope" value="Bacteria"/>
</dbReference>
<dbReference type="SUPFAM" id="SSF53756">
    <property type="entry name" value="UDP-Glycosyltransferase/glycogen phosphorylase"/>
    <property type="match status" value="1"/>
</dbReference>
<reference evidence="2 3" key="1">
    <citation type="journal article" date="2014" name="Genome Announc.">
        <title>Genome Sequence and Methylome of Soil Bacterium Gemmatirosa kalamazoonensis KBS708T, a Member of the Rarely Cultivated Gemmatimonadetes Phylum.</title>
        <authorList>
            <person name="Debruyn J.M."/>
            <person name="Radosevich M."/>
            <person name="Wommack K.E."/>
            <person name="Polson S.W."/>
            <person name="Hauser L.J."/>
            <person name="Fawaz M.N."/>
            <person name="Korlach J."/>
            <person name="Tsai Y.C."/>
        </authorList>
    </citation>
    <scope>NUCLEOTIDE SEQUENCE [LARGE SCALE GENOMIC DNA]</scope>
    <source>
        <strain evidence="2 3">KBS708</strain>
    </source>
</reference>
<feature type="domain" description="Glycosyl transferase family 1" evidence="1">
    <location>
        <begin position="211"/>
        <end position="372"/>
    </location>
</feature>
<protein>
    <submittedName>
        <fullName evidence="2">Glycosyl transferase group 1</fullName>
    </submittedName>
</protein>
<keyword evidence="2" id="KW-0808">Transferase</keyword>
<dbReference type="GO" id="GO:0016757">
    <property type="term" value="F:glycosyltransferase activity"/>
    <property type="evidence" value="ECO:0007669"/>
    <property type="project" value="InterPro"/>
</dbReference>
<dbReference type="OrthoDB" id="9781738at2"/>
<dbReference type="KEGG" id="gba:J421_0128"/>
<keyword evidence="3" id="KW-1185">Reference proteome</keyword>
<evidence type="ECO:0000313" key="2">
    <source>
        <dbReference type="EMBL" id="AHG87665.1"/>
    </source>
</evidence>
<proteinExistence type="predicted"/>
<accession>W0RBH6</accession>
<dbReference type="PATRIC" id="fig|861299.3.peg.129"/>
<dbReference type="InterPro" id="IPR050194">
    <property type="entry name" value="Glycosyltransferase_grp1"/>
</dbReference>
<evidence type="ECO:0000259" key="1">
    <source>
        <dbReference type="Pfam" id="PF00534"/>
    </source>
</evidence>